<dbReference type="CDD" id="cd23431">
    <property type="entry name" value="beta-trefoil_Ricin_AtEULS3-like"/>
    <property type="match status" value="1"/>
</dbReference>
<accession>A0A5P1EK30</accession>
<gene>
    <name evidence="2" type="ORF">A4U43_C07F34190</name>
</gene>
<reference evidence="3" key="1">
    <citation type="journal article" date="2017" name="Nat. Commun.">
        <title>The asparagus genome sheds light on the origin and evolution of a young Y chromosome.</title>
        <authorList>
            <person name="Harkess A."/>
            <person name="Zhou J."/>
            <person name="Xu C."/>
            <person name="Bowers J.E."/>
            <person name="Van der Hulst R."/>
            <person name="Ayyampalayam S."/>
            <person name="Mercati F."/>
            <person name="Riccardi P."/>
            <person name="McKain M.R."/>
            <person name="Kakrana A."/>
            <person name="Tang H."/>
            <person name="Ray J."/>
            <person name="Groenendijk J."/>
            <person name="Arikit S."/>
            <person name="Mathioni S.M."/>
            <person name="Nakano M."/>
            <person name="Shan H."/>
            <person name="Telgmann-Rauber A."/>
            <person name="Kanno A."/>
            <person name="Yue Z."/>
            <person name="Chen H."/>
            <person name="Li W."/>
            <person name="Chen Y."/>
            <person name="Xu X."/>
            <person name="Zhang Y."/>
            <person name="Luo S."/>
            <person name="Chen H."/>
            <person name="Gao J."/>
            <person name="Mao Z."/>
            <person name="Pires J.C."/>
            <person name="Luo M."/>
            <person name="Kudrna D."/>
            <person name="Wing R.A."/>
            <person name="Meyers B.C."/>
            <person name="Yi K."/>
            <person name="Kong H."/>
            <person name="Lavrijsen P."/>
            <person name="Sunseri F."/>
            <person name="Falavigna A."/>
            <person name="Ye Y."/>
            <person name="Leebens-Mack J.H."/>
            <person name="Chen G."/>
        </authorList>
    </citation>
    <scope>NUCLEOTIDE SEQUENCE [LARGE SCALE GENOMIC DNA]</scope>
    <source>
        <strain evidence="3">cv. DH0086</strain>
    </source>
</reference>
<dbReference type="Proteomes" id="UP000243459">
    <property type="component" value="Chromosome 7"/>
</dbReference>
<dbReference type="Gramene" id="ONK65149">
    <property type="protein sequence ID" value="ONK65149"/>
    <property type="gene ID" value="A4U43_C07F34190"/>
</dbReference>
<dbReference type="InterPro" id="IPR040249">
    <property type="entry name" value="Ricin_B-like_lectin_EULS3-like"/>
</dbReference>
<dbReference type="AlphaFoldDB" id="A0A5P1EK30"/>
<evidence type="ECO:0008006" key="4">
    <source>
        <dbReference type="Google" id="ProtNLM"/>
    </source>
</evidence>
<evidence type="ECO:0000313" key="3">
    <source>
        <dbReference type="Proteomes" id="UP000243459"/>
    </source>
</evidence>
<dbReference type="SUPFAM" id="SSF50370">
    <property type="entry name" value="Ricin B-like lectins"/>
    <property type="match status" value="1"/>
</dbReference>
<dbReference type="InterPro" id="IPR035992">
    <property type="entry name" value="Ricin_B-like_lectins"/>
</dbReference>
<protein>
    <recommendedName>
        <fullName evidence="4">PH domain-containing protein</fullName>
    </recommendedName>
</protein>
<dbReference type="PANTHER" id="PTHR31257">
    <property type="entry name" value="RICIN B-LIKE LECTIN EULS3"/>
    <property type="match status" value="1"/>
</dbReference>
<organism evidence="2 3">
    <name type="scientific">Asparagus officinalis</name>
    <name type="common">Garden asparagus</name>
    <dbReference type="NCBI Taxonomy" id="4686"/>
    <lineage>
        <taxon>Eukaryota</taxon>
        <taxon>Viridiplantae</taxon>
        <taxon>Streptophyta</taxon>
        <taxon>Embryophyta</taxon>
        <taxon>Tracheophyta</taxon>
        <taxon>Spermatophyta</taxon>
        <taxon>Magnoliopsida</taxon>
        <taxon>Liliopsida</taxon>
        <taxon>Asparagales</taxon>
        <taxon>Asparagaceae</taxon>
        <taxon>Asparagoideae</taxon>
        <taxon>Asparagus</taxon>
    </lineage>
</organism>
<proteinExistence type="predicted"/>
<dbReference type="PANTHER" id="PTHR31257:SF2">
    <property type="entry name" value="RICIN B-LIKE LECTIN EULS3"/>
    <property type="match status" value="1"/>
</dbReference>
<evidence type="ECO:0000313" key="2">
    <source>
        <dbReference type="EMBL" id="ONK65149.1"/>
    </source>
</evidence>
<name>A0A5P1EK30_ASPOF</name>
<evidence type="ECO:0000256" key="1">
    <source>
        <dbReference type="SAM" id="MobiDB-lite"/>
    </source>
</evidence>
<keyword evidence="3" id="KW-1185">Reference proteome</keyword>
<feature type="compositionally biased region" description="Basic residues" evidence="1">
    <location>
        <begin position="1"/>
        <end position="12"/>
    </location>
</feature>
<sequence length="248" mass="28533">MSFFGGHHHYHHHNQDAPVAPPQHHPVRIYTKAAKDYSLTIRNGEVVMALANPRDEYQHWIKELRTSTTVKDEEGFPSFALVNKATGQAIKHSVGAHNPVRLVPYNPDYLDETILWSESKDLGDGFRCIRMVNNIRLNFDAFHGDEDHGGLHDGTLMHLYEWFKGKNQRNGDVVLVPANARDEYQHWYKDMRYSNTVKDEEGFPSFALVNKVTGQALKHSLGAHQPVRWVPYNPLEREQGLGRWLPLH</sequence>
<feature type="region of interest" description="Disordered" evidence="1">
    <location>
        <begin position="1"/>
        <end position="23"/>
    </location>
</feature>
<dbReference type="OMA" id="NARDEYQ"/>
<dbReference type="EMBL" id="CM007387">
    <property type="protein sequence ID" value="ONK65149.1"/>
    <property type="molecule type" value="Genomic_DNA"/>
</dbReference>